<dbReference type="HOGENOM" id="CLU_3088407_0_0_1"/>
<protein>
    <submittedName>
        <fullName evidence="1">Uncharacterized protein</fullName>
    </submittedName>
</protein>
<name>U9TZK5_RHIID</name>
<dbReference type="AlphaFoldDB" id="U9TZK5"/>
<accession>U9TZK5</accession>
<proteinExistence type="predicted"/>
<organism evidence="1">
    <name type="scientific">Rhizophagus irregularis (strain DAOM 181602 / DAOM 197198 / MUCL 43194)</name>
    <name type="common">Arbuscular mycorrhizal fungus</name>
    <name type="synonym">Glomus intraradices</name>
    <dbReference type="NCBI Taxonomy" id="747089"/>
    <lineage>
        <taxon>Eukaryota</taxon>
        <taxon>Fungi</taxon>
        <taxon>Fungi incertae sedis</taxon>
        <taxon>Mucoromycota</taxon>
        <taxon>Glomeromycotina</taxon>
        <taxon>Glomeromycetes</taxon>
        <taxon>Glomerales</taxon>
        <taxon>Glomeraceae</taxon>
        <taxon>Rhizophagus</taxon>
    </lineage>
</organism>
<sequence length="52" mass="6209">MIYFAVEFVDYKNKQDNLLQVENSLVDVVGKYFVVLLKYEDDNLLVELEDDY</sequence>
<dbReference type="EMBL" id="KI283823">
    <property type="protein sequence ID" value="ESA13515.1"/>
    <property type="molecule type" value="Genomic_DNA"/>
</dbReference>
<gene>
    <name evidence="1" type="ORF">GLOINDRAFT_346907</name>
</gene>
<evidence type="ECO:0000313" key="1">
    <source>
        <dbReference type="EMBL" id="ESA13515.1"/>
    </source>
</evidence>
<reference evidence="1" key="1">
    <citation type="submission" date="2013-07" db="EMBL/GenBank/DDBJ databases">
        <title>The genome of an arbuscular mycorrhizal fungus provides insights into the evolution of the oldest plant symbiosis.</title>
        <authorList>
            <consortium name="DOE Joint Genome Institute"/>
            <person name="Tisserant E."/>
            <person name="Malbreil M."/>
            <person name="Kuo A."/>
            <person name="Kohler A."/>
            <person name="Symeonidi A."/>
            <person name="Balestrini R."/>
            <person name="Charron P."/>
            <person name="Duensing N."/>
            <person name="Frei-dit-Frey N."/>
            <person name="Gianinazzi-Pearson V."/>
            <person name="Gilbert B."/>
            <person name="Handa Y."/>
            <person name="Hijri M."/>
            <person name="Kaul R."/>
            <person name="Kawaguchi M."/>
            <person name="Krajinski F."/>
            <person name="Lammers P."/>
            <person name="Lapierre D."/>
            <person name="Masclaux F.G."/>
            <person name="Murat C."/>
            <person name="Morin E."/>
            <person name="Ndikumana S."/>
            <person name="Pagni M."/>
            <person name="Petitpierre D."/>
            <person name="Requena N."/>
            <person name="Rosikiewicz P."/>
            <person name="Riley R."/>
            <person name="Saito K."/>
            <person name="San Clemente H."/>
            <person name="Shapiro H."/>
            <person name="van Tuinen D."/>
            <person name="Becard G."/>
            <person name="Bonfante P."/>
            <person name="Paszkowski U."/>
            <person name="Shachar-Hill Y."/>
            <person name="Young J.P."/>
            <person name="Sanders I.R."/>
            <person name="Henrissat B."/>
            <person name="Rensing S.A."/>
            <person name="Grigoriev I.V."/>
            <person name="Corradi N."/>
            <person name="Roux C."/>
            <person name="Martin F."/>
        </authorList>
    </citation>
    <scope>NUCLEOTIDE SEQUENCE</scope>
    <source>
        <strain evidence="1">DAOM 197198</strain>
    </source>
</reference>